<dbReference type="Gene3D" id="3.40.50.10090">
    <property type="match status" value="2"/>
</dbReference>
<keyword evidence="3" id="KW-1185">Reference proteome</keyword>
<protein>
    <submittedName>
        <fullName evidence="2">Uroporphyrinogen-III synthase</fullName>
    </submittedName>
</protein>
<evidence type="ECO:0000313" key="2">
    <source>
        <dbReference type="EMBL" id="SEG31914.1"/>
    </source>
</evidence>
<feature type="domain" description="Tetrapyrrole biosynthesis uroporphyrinogen III synthase" evidence="1">
    <location>
        <begin position="30"/>
        <end position="225"/>
    </location>
</feature>
<evidence type="ECO:0000313" key="3">
    <source>
        <dbReference type="Proteomes" id="UP000236752"/>
    </source>
</evidence>
<reference evidence="2 3" key="1">
    <citation type="submission" date="2016-10" db="EMBL/GenBank/DDBJ databases">
        <authorList>
            <person name="de Groot N.N."/>
        </authorList>
    </citation>
    <scope>NUCLEOTIDE SEQUENCE [LARGE SCALE GENOMIC DNA]</scope>
    <source>
        <strain evidence="2 3">DSM 26915</strain>
    </source>
</reference>
<accession>A0A1H5Z6Z5</accession>
<dbReference type="GO" id="GO:0004852">
    <property type="term" value="F:uroporphyrinogen-III synthase activity"/>
    <property type="evidence" value="ECO:0007669"/>
    <property type="project" value="InterPro"/>
</dbReference>
<dbReference type="EMBL" id="FNUZ01000003">
    <property type="protein sequence ID" value="SEG31914.1"/>
    <property type="molecule type" value="Genomic_DNA"/>
</dbReference>
<evidence type="ECO:0000259" key="1">
    <source>
        <dbReference type="Pfam" id="PF02602"/>
    </source>
</evidence>
<dbReference type="PANTHER" id="PTHR12390">
    <property type="entry name" value="UROPORPHYRINOGEN III SYNTHASE"/>
    <property type="match status" value="1"/>
</dbReference>
<dbReference type="InterPro" id="IPR036108">
    <property type="entry name" value="4pyrrol_syn_uPrphyn_synt_sf"/>
</dbReference>
<dbReference type="AlphaFoldDB" id="A0A1H5Z6Z5"/>
<proteinExistence type="predicted"/>
<dbReference type="Pfam" id="PF02602">
    <property type="entry name" value="HEM4"/>
    <property type="match status" value="1"/>
</dbReference>
<dbReference type="InterPro" id="IPR039793">
    <property type="entry name" value="UROS/Hem4"/>
</dbReference>
<sequence>MSTPRAIVLMTRPEPAARQFIADLGDLIDGTDVIYAPLIDITFTGPLPDLDGINGLIFSSKNGVAAWKYLGGPVLETCYTVGDATRDAAAELGFNPMSASGAAKNLVDHIIADQPKAPLLHVHGTHTRGAIAQTLSQHGIETQQAVIYDQPLLPLSPEAIQALAGDIPVIVPLFSPRTAQQFIAQGPFKAKIYIAAMSESVAKPLENNDFSGVVIADKPNSPSMTKAVARLLAQVQMLEGRPTGH</sequence>
<organism evidence="2 3">
    <name type="scientific">Thalassococcus halodurans</name>
    <dbReference type="NCBI Taxonomy" id="373675"/>
    <lineage>
        <taxon>Bacteria</taxon>
        <taxon>Pseudomonadati</taxon>
        <taxon>Pseudomonadota</taxon>
        <taxon>Alphaproteobacteria</taxon>
        <taxon>Rhodobacterales</taxon>
        <taxon>Roseobacteraceae</taxon>
        <taxon>Thalassococcus</taxon>
    </lineage>
</organism>
<name>A0A1H5Z6Z5_9RHOB</name>
<dbReference type="InterPro" id="IPR003754">
    <property type="entry name" value="4pyrrol_synth_uPrphyn_synth"/>
</dbReference>
<dbReference type="CDD" id="cd06578">
    <property type="entry name" value="HemD"/>
    <property type="match status" value="1"/>
</dbReference>
<dbReference type="PANTHER" id="PTHR12390:SF0">
    <property type="entry name" value="UROPORPHYRINOGEN-III SYNTHASE"/>
    <property type="match status" value="1"/>
</dbReference>
<gene>
    <name evidence="2" type="ORF">SAMN04488045_2450</name>
</gene>
<dbReference type="GO" id="GO:0005829">
    <property type="term" value="C:cytosol"/>
    <property type="evidence" value="ECO:0007669"/>
    <property type="project" value="TreeGrafter"/>
</dbReference>
<dbReference type="SUPFAM" id="SSF69618">
    <property type="entry name" value="HemD-like"/>
    <property type="match status" value="1"/>
</dbReference>
<dbReference type="Proteomes" id="UP000236752">
    <property type="component" value="Unassembled WGS sequence"/>
</dbReference>
<dbReference type="GO" id="GO:0006780">
    <property type="term" value="P:uroporphyrinogen III biosynthetic process"/>
    <property type="evidence" value="ECO:0007669"/>
    <property type="project" value="InterPro"/>
</dbReference>
<dbReference type="OrthoDB" id="7204250at2"/>